<keyword evidence="3 6" id="KW-0378">Hydrolase</keyword>
<dbReference type="SUPFAM" id="SSF55486">
    <property type="entry name" value="Metalloproteases ('zincins'), catalytic domain"/>
    <property type="match status" value="1"/>
</dbReference>
<organism evidence="9 10">
    <name type="scientific">Dreissena polymorpha</name>
    <name type="common">Zebra mussel</name>
    <name type="synonym">Mytilus polymorpha</name>
    <dbReference type="NCBI Taxonomy" id="45954"/>
    <lineage>
        <taxon>Eukaryota</taxon>
        <taxon>Metazoa</taxon>
        <taxon>Spiralia</taxon>
        <taxon>Lophotrochozoa</taxon>
        <taxon>Mollusca</taxon>
        <taxon>Bivalvia</taxon>
        <taxon>Autobranchia</taxon>
        <taxon>Heteroconchia</taxon>
        <taxon>Euheterodonta</taxon>
        <taxon>Imparidentia</taxon>
        <taxon>Neoheterodontei</taxon>
        <taxon>Myida</taxon>
        <taxon>Dreissenoidea</taxon>
        <taxon>Dreissenidae</taxon>
        <taxon>Dreissena</taxon>
    </lineage>
</organism>
<feature type="active site" evidence="6">
    <location>
        <position position="126"/>
    </location>
</feature>
<dbReference type="GO" id="GO:0008270">
    <property type="term" value="F:zinc ion binding"/>
    <property type="evidence" value="ECO:0007669"/>
    <property type="project" value="UniProtKB-UniRule"/>
</dbReference>
<evidence type="ECO:0000313" key="10">
    <source>
        <dbReference type="Proteomes" id="UP000828390"/>
    </source>
</evidence>
<dbReference type="CDD" id="cd04280">
    <property type="entry name" value="ZnMc_astacin_like"/>
    <property type="match status" value="1"/>
</dbReference>
<feature type="binding site" evidence="6">
    <location>
        <position position="135"/>
    </location>
    <ligand>
        <name>Zn(2+)</name>
        <dbReference type="ChEBI" id="CHEBI:29105"/>
        <note>catalytic</note>
    </ligand>
</feature>
<dbReference type="Proteomes" id="UP000828390">
    <property type="component" value="Unassembled WGS sequence"/>
</dbReference>
<dbReference type="InterPro" id="IPR006026">
    <property type="entry name" value="Peptidase_Metallo"/>
</dbReference>
<feature type="domain" description="Peptidase M12A" evidence="8">
    <location>
        <begin position="35"/>
        <end position="230"/>
    </location>
</feature>
<evidence type="ECO:0000256" key="3">
    <source>
        <dbReference type="ARBA" id="ARBA00022801"/>
    </source>
</evidence>
<dbReference type="EMBL" id="JAIWYP010000007">
    <property type="protein sequence ID" value="KAH3796384.1"/>
    <property type="molecule type" value="Genomic_DNA"/>
</dbReference>
<gene>
    <name evidence="9" type="ORF">DPMN_149952</name>
</gene>
<dbReference type="InterPro" id="IPR034035">
    <property type="entry name" value="Astacin-like_dom"/>
</dbReference>
<keyword evidence="4 6" id="KW-0862">Zinc</keyword>
<keyword evidence="2 6" id="KW-0479">Metal-binding</keyword>
<keyword evidence="10" id="KW-1185">Reference proteome</keyword>
<evidence type="ECO:0000256" key="1">
    <source>
        <dbReference type="ARBA" id="ARBA00022670"/>
    </source>
</evidence>
<dbReference type="InterPro" id="IPR001506">
    <property type="entry name" value="Peptidase_M12A"/>
</dbReference>
<dbReference type="PANTHER" id="PTHR10127">
    <property type="entry name" value="DISCOIDIN, CUB, EGF, LAMININ , AND ZINC METALLOPROTEASE DOMAIN CONTAINING"/>
    <property type="match status" value="1"/>
</dbReference>
<dbReference type="Gene3D" id="3.40.390.10">
    <property type="entry name" value="Collagenase (Catalytic Domain)"/>
    <property type="match status" value="1"/>
</dbReference>
<dbReference type="GO" id="GO:0004222">
    <property type="term" value="F:metalloendopeptidase activity"/>
    <property type="evidence" value="ECO:0007669"/>
    <property type="project" value="UniProtKB-UniRule"/>
</dbReference>
<dbReference type="PANTHER" id="PTHR10127:SF780">
    <property type="entry name" value="METALLOENDOPEPTIDASE"/>
    <property type="match status" value="1"/>
</dbReference>
<protein>
    <recommendedName>
        <fullName evidence="7">Metalloendopeptidase</fullName>
        <ecNumber evidence="7">3.4.24.-</ecNumber>
    </recommendedName>
</protein>
<evidence type="ECO:0000256" key="5">
    <source>
        <dbReference type="ARBA" id="ARBA00023049"/>
    </source>
</evidence>
<feature type="binding site" evidence="6">
    <location>
        <position position="125"/>
    </location>
    <ligand>
        <name>Zn(2+)</name>
        <dbReference type="ChEBI" id="CHEBI:29105"/>
        <note>catalytic</note>
    </ligand>
</feature>
<comment type="caution">
    <text evidence="9">The sequence shown here is derived from an EMBL/GenBank/DDBJ whole genome shotgun (WGS) entry which is preliminary data.</text>
</comment>
<proteinExistence type="predicted"/>
<dbReference type="GO" id="GO:0006508">
    <property type="term" value="P:proteolysis"/>
    <property type="evidence" value="ECO:0007669"/>
    <property type="project" value="UniProtKB-KW"/>
</dbReference>
<comment type="caution">
    <text evidence="6">Lacks conserved residue(s) required for the propagation of feature annotation.</text>
</comment>
<reference evidence="9" key="1">
    <citation type="journal article" date="2019" name="bioRxiv">
        <title>The Genome of the Zebra Mussel, Dreissena polymorpha: A Resource for Invasive Species Research.</title>
        <authorList>
            <person name="McCartney M.A."/>
            <person name="Auch B."/>
            <person name="Kono T."/>
            <person name="Mallez S."/>
            <person name="Zhang Y."/>
            <person name="Obille A."/>
            <person name="Becker A."/>
            <person name="Abrahante J.E."/>
            <person name="Garbe J."/>
            <person name="Badalamenti J.P."/>
            <person name="Herman A."/>
            <person name="Mangelson H."/>
            <person name="Liachko I."/>
            <person name="Sullivan S."/>
            <person name="Sone E.D."/>
            <person name="Koren S."/>
            <person name="Silverstein K.A.T."/>
            <person name="Beckman K.B."/>
            <person name="Gohl D.M."/>
        </authorList>
    </citation>
    <scope>NUCLEOTIDE SEQUENCE</scope>
    <source>
        <strain evidence="9">Duluth1</strain>
        <tissue evidence="9">Whole animal</tissue>
    </source>
</reference>
<accession>A0A9D4J571</accession>
<keyword evidence="1 6" id="KW-0645">Protease</keyword>
<dbReference type="InterPro" id="IPR024079">
    <property type="entry name" value="MetalloPept_cat_dom_sf"/>
</dbReference>
<name>A0A9D4J571_DREPO</name>
<dbReference type="SMART" id="SM00235">
    <property type="entry name" value="ZnMc"/>
    <property type="match status" value="1"/>
</dbReference>
<evidence type="ECO:0000256" key="4">
    <source>
        <dbReference type="ARBA" id="ARBA00022833"/>
    </source>
</evidence>
<evidence type="ECO:0000256" key="7">
    <source>
        <dbReference type="RuleBase" id="RU361183"/>
    </source>
</evidence>
<evidence type="ECO:0000313" key="9">
    <source>
        <dbReference type="EMBL" id="KAH3796384.1"/>
    </source>
</evidence>
<sequence length="327" mass="38424">MYELIFSKDNASEQEYRSCLAQSDYEDYNYRGKRNAVTEDKRWPRQIPYVIDDAFKSTDRTKILTAMQTWSSFTCLSFVQRELEDDFIHFIPSLDSCSSYVGRQTKRQFVNLKRPGCMTIPIILHELGHAIGLWHEQSRADRDDYVHVHKEKIRKENWHNFNKLLNGTYLHYNKPYDFYSIMHYGPRSFAIKDDDITIEPISPAYRDVIGEARTLSFYDVQIVNAMYKCAENCNTQTCPGFRDKNCDCVCPGTPNATWIKCEDTERGSYFSRASYRLYRRTDSGKTQYNAGERLIVGTRIRVKCNIFPERGSFLFFIRLCDPIRFAV</sequence>
<dbReference type="PRINTS" id="PR00480">
    <property type="entry name" value="ASTACIN"/>
</dbReference>
<dbReference type="AlphaFoldDB" id="A0A9D4J571"/>
<keyword evidence="5 6" id="KW-0482">Metalloprotease</keyword>
<evidence type="ECO:0000256" key="6">
    <source>
        <dbReference type="PROSITE-ProRule" id="PRU01211"/>
    </source>
</evidence>
<dbReference type="PROSITE" id="PS51864">
    <property type="entry name" value="ASTACIN"/>
    <property type="match status" value="1"/>
</dbReference>
<comment type="cofactor">
    <cofactor evidence="6 7">
        <name>Zn(2+)</name>
        <dbReference type="ChEBI" id="CHEBI:29105"/>
    </cofactor>
    <text evidence="6 7">Binds 1 zinc ion per subunit.</text>
</comment>
<evidence type="ECO:0000259" key="8">
    <source>
        <dbReference type="PROSITE" id="PS51864"/>
    </source>
</evidence>
<dbReference type="Pfam" id="PF01400">
    <property type="entry name" value="Astacin"/>
    <property type="match status" value="1"/>
</dbReference>
<dbReference type="EC" id="3.4.24.-" evidence="7"/>
<feature type="binding site" evidence="6">
    <location>
        <position position="129"/>
    </location>
    <ligand>
        <name>Zn(2+)</name>
        <dbReference type="ChEBI" id="CHEBI:29105"/>
        <note>catalytic</note>
    </ligand>
</feature>
<evidence type="ECO:0000256" key="2">
    <source>
        <dbReference type="ARBA" id="ARBA00022723"/>
    </source>
</evidence>
<reference evidence="9" key="2">
    <citation type="submission" date="2020-11" db="EMBL/GenBank/DDBJ databases">
        <authorList>
            <person name="McCartney M.A."/>
            <person name="Auch B."/>
            <person name="Kono T."/>
            <person name="Mallez S."/>
            <person name="Becker A."/>
            <person name="Gohl D.M."/>
            <person name="Silverstein K.A.T."/>
            <person name="Koren S."/>
            <person name="Bechman K.B."/>
            <person name="Herman A."/>
            <person name="Abrahante J.E."/>
            <person name="Garbe J."/>
        </authorList>
    </citation>
    <scope>NUCLEOTIDE SEQUENCE</scope>
    <source>
        <strain evidence="9">Duluth1</strain>
        <tissue evidence="9">Whole animal</tissue>
    </source>
</reference>